<evidence type="ECO:0000256" key="1">
    <source>
        <dbReference type="ARBA" id="ARBA00004191"/>
    </source>
</evidence>
<sequence length="400" mass="41672">MLTKTILPAIVAFHIGLSAADVCSDDEVSINSSADAEALSSCDTIEGTVTIGTQASGEISIDGPDSIDGDLICEDNGALTTLSSSSLTSIGGSFTMRNVTALTTLTMSKLSSVTTLDWQTLARLETVTFADEGLTEADTIRISDTFLSTLNAFSVTSPKKMEIDNNRRLTEWDSGLETLSDELVITANGFGLQVSFPDLVWIANMTISNVSDITVPSLEVVNGSMRFDSNFFTDFSAPNMTNTQDGDISFTGNSGLANVSFPLLTTVAGGFTIANNTKLEAIDGFPELKTIGGAVKLRGNFTTVELPSVNDVKGAFDISSTSNIDDVCSEFEDLSSSGGSGKIQGTFTCSSNNENANDVNSDGSSSGGDGDDESSSVVFGFSLPVAFSIAALGCLAQAVM</sequence>
<dbReference type="GO" id="GO:0005886">
    <property type="term" value="C:plasma membrane"/>
    <property type="evidence" value="ECO:0007669"/>
    <property type="project" value="TreeGrafter"/>
</dbReference>
<keyword evidence="4 6" id="KW-0732">Signal</keyword>
<dbReference type="InterPro" id="IPR051648">
    <property type="entry name" value="CWI-Assembly_Regulator"/>
</dbReference>
<dbReference type="SUPFAM" id="SSF52058">
    <property type="entry name" value="L domain-like"/>
    <property type="match status" value="2"/>
</dbReference>
<evidence type="ECO:0000256" key="5">
    <source>
        <dbReference type="ARBA" id="ARBA00023180"/>
    </source>
</evidence>
<dbReference type="GO" id="GO:0031505">
    <property type="term" value="P:fungal-type cell wall organization"/>
    <property type="evidence" value="ECO:0007669"/>
    <property type="project" value="TreeGrafter"/>
</dbReference>
<reference evidence="7" key="1">
    <citation type="submission" date="2022-07" db="EMBL/GenBank/DDBJ databases">
        <title>Draft genome sequence of Zalerion maritima ATCC 34329, a (micro)plastics degrading marine fungus.</title>
        <authorList>
            <person name="Paco A."/>
            <person name="Goncalves M.F.M."/>
            <person name="Rocha-Santos T.A.P."/>
            <person name="Alves A."/>
        </authorList>
    </citation>
    <scope>NUCLEOTIDE SEQUENCE</scope>
    <source>
        <strain evidence="7">ATCC 34329</strain>
    </source>
</reference>
<dbReference type="AlphaFoldDB" id="A0AAD5WUB4"/>
<dbReference type="InterPro" id="IPR036941">
    <property type="entry name" value="Rcpt_L-dom_sf"/>
</dbReference>
<dbReference type="GO" id="GO:0009986">
    <property type="term" value="C:cell surface"/>
    <property type="evidence" value="ECO:0007669"/>
    <property type="project" value="TreeGrafter"/>
</dbReference>
<dbReference type="Gene3D" id="3.80.20.20">
    <property type="entry name" value="Receptor L-domain"/>
    <property type="match status" value="2"/>
</dbReference>
<dbReference type="EMBL" id="JAKWBI020000087">
    <property type="protein sequence ID" value="KAJ2903249.1"/>
    <property type="molecule type" value="Genomic_DNA"/>
</dbReference>
<evidence type="ECO:0000256" key="6">
    <source>
        <dbReference type="SAM" id="SignalP"/>
    </source>
</evidence>
<organism evidence="7 8">
    <name type="scientific">Zalerion maritima</name>
    <dbReference type="NCBI Taxonomy" id="339359"/>
    <lineage>
        <taxon>Eukaryota</taxon>
        <taxon>Fungi</taxon>
        <taxon>Dikarya</taxon>
        <taxon>Ascomycota</taxon>
        <taxon>Pezizomycotina</taxon>
        <taxon>Sordariomycetes</taxon>
        <taxon>Lulworthiomycetidae</taxon>
        <taxon>Lulworthiales</taxon>
        <taxon>Lulworthiaceae</taxon>
        <taxon>Zalerion</taxon>
    </lineage>
</organism>
<evidence type="ECO:0000313" key="8">
    <source>
        <dbReference type="Proteomes" id="UP001201980"/>
    </source>
</evidence>
<dbReference type="PANTHER" id="PTHR31018">
    <property type="entry name" value="SPORULATION-SPECIFIC PROTEIN-RELATED"/>
    <property type="match status" value="1"/>
</dbReference>
<accession>A0AAD5WUB4</accession>
<feature type="chain" id="PRO_5041957663" evidence="6">
    <location>
        <begin position="21"/>
        <end position="400"/>
    </location>
</feature>
<gene>
    <name evidence="7" type="ORF">MKZ38_010201</name>
</gene>
<keyword evidence="2" id="KW-0134">Cell wall</keyword>
<comment type="caution">
    <text evidence="7">The sequence shown here is derived from an EMBL/GenBank/DDBJ whole genome shotgun (WGS) entry which is preliminary data.</text>
</comment>
<keyword evidence="5" id="KW-0325">Glycoprotein</keyword>
<dbReference type="GO" id="GO:0009277">
    <property type="term" value="C:fungal-type cell wall"/>
    <property type="evidence" value="ECO:0007669"/>
    <property type="project" value="TreeGrafter"/>
</dbReference>
<dbReference type="Proteomes" id="UP001201980">
    <property type="component" value="Unassembled WGS sequence"/>
</dbReference>
<comment type="subcellular location">
    <subcellularLocation>
        <location evidence="1">Secreted</location>
        <location evidence="1">Cell wall</location>
    </subcellularLocation>
</comment>
<keyword evidence="8" id="KW-1185">Reference proteome</keyword>
<protein>
    <submittedName>
        <fullName evidence="7">GPI-anchored cell wall organization protein ecm33</fullName>
    </submittedName>
</protein>
<proteinExistence type="predicted"/>
<evidence type="ECO:0000256" key="3">
    <source>
        <dbReference type="ARBA" id="ARBA00022525"/>
    </source>
</evidence>
<feature type="signal peptide" evidence="6">
    <location>
        <begin position="1"/>
        <end position="20"/>
    </location>
</feature>
<evidence type="ECO:0000256" key="2">
    <source>
        <dbReference type="ARBA" id="ARBA00022512"/>
    </source>
</evidence>
<name>A0AAD5WUB4_9PEZI</name>
<evidence type="ECO:0000256" key="4">
    <source>
        <dbReference type="ARBA" id="ARBA00022729"/>
    </source>
</evidence>
<keyword evidence="3" id="KW-0964">Secreted</keyword>
<evidence type="ECO:0000313" key="7">
    <source>
        <dbReference type="EMBL" id="KAJ2903249.1"/>
    </source>
</evidence>
<dbReference type="PANTHER" id="PTHR31018:SF3">
    <property type="entry name" value="RECEPTOR PROTEIN-TYROSINE KINASE"/>
    <property type="match status" value="1"/>
</dbReference>